<name>A0A016T520_9BILA</name>
<feature type="coiled-coil region" evidence="1">
    <location>
        <begin position="578"/>
        <end position="616"/>
    </location>
</feature>
<feature type="compositionally biased region" description="Polar residues" evidence="2">
    <location>
        <begin position="695"/>
        <end position="711"/>
    </location>
</feature>
<dbReference type="InterPro" id="IPR040676">
    <property type="entry name" value="DUF5641"/>
</dbReference>
<keyword evidence="1" id="KW-0175">Coiled coil</keyword>
<dbReference type="InterPro" id="IPR012337">
    <property type="entry name" value="RNaseH-like_sf"/>
</dbReference>
<dbReference type="Gene3D" id="3.30.420.10">
    <property type="entry name" value="Ribonuclease H-like superfamily/Ribonuclease H"/>
    <property type="match status" value="1"/>
</dbReference>
<reference evidence="5" key="1">
    <citation type="journal article" date="2015" name="Nat. Genet.">
        <title>The genome and transcriptome of the zoonotic hookworm Ancylostoma ceylanicum identify infection-specific gene families.</title>
        <authorList>
            <person name="Schwarz E.M."/>
            <person name="Hu Y."/>
            <person name="Antoshechkin I."/>
            <person name="Miller M.M."/>
            <person name="Sternberg P.W."/>
            <person name="Aroian R.V."/>
        </authorList>
    </citation>
    <scope>NUCLEOTIDE SEQUENCE</scope>
    <source>
        <strain evidence="5">HY135</strain>
    </source>
</reference>
<proteinExistence type="predicted"/>
<dbReference type="InterPro" id="IPR001584">
    <property type="entry name" value="Integrase_cat-core"/>
</dbReference>
<dbReference type="PANTHER" id="PTHR47331">
    <property type="entry name" value="PHD-TYPE DOMAIN-CONTAINING PROTEIN"/>
    <property type="match status" value="1"/>
</dbReference>
<feature type="domain" description="Integrase catalytic" evidence="3">
    <location>
        <begin position="1"/>
        <end position="142"/>
    </location>
</feature>
<feature type="region of interest" description="Disordered" evidence="2">
    <location>
        <begin position="674"/>
        <end position="727"/>
    </location>
</feature>
<evidence type="ECO:0000259" key="3">
    <source>
        <dbReference type="PROSITE" id="PS50994"/>
    </source>
</evidence>
<dbReference type="OrthoDB" id="5868911at2759"/>
<organism evidence="4 5">
    <name type="scientific">Ancylostoma ceylanicum</name>
    <dbReference type="NCBI Taxonomy" id="53326"/>
    <lineage>
        <taxon>Eukaryota</taxon>
        <taxon>Metazoa</taxon>
        <taxon>Ecdysozoa</taxon>
        <taxon>Nematoda</taxon>
        <taxon>Chromadorea</taxon>
        <taxon>Rhabditida</taxon>
        <taxon>Rhabditina</taxon>
        <taxon>Rhabditomorpha</taxon>
        <taxon>Strongyloidea</taxon>
        <taxon>Ancylostomatidae</taxon>
        <taxon>Ancylostomatinae</taxon>
        <taxon>Ancylostoma</taxon>
    </lineage>
</organism>
<comment type="caution">
    <text evidence="4">The sequence shown here is derived from an EMBL/GenBank/DDBJ whole genome shotgun (WGS) entry which is preliminary data.</text>
</comment>
<evidence type="ECO:0000256" key="1">
    <source>
        <dbReference type="SAM" id="Coils"/>
    </source>
</evidence>
<dbReference type="Pfam" id="PF18701">
    <property type="entry name" value="DUF5641"/>
    <property type="match status" value="1"/>
</dbReference>
<dbReference type="STRING" id="53326.A0A016T520"/>
<dbReference type="PROSITE" id="PS50994">
    <property type="entry name" value="INTEGRASE"/>
    <property type="match status" value="1"/>
</dbReference>
<dbReference type="GO" id="GO:0015074">
    <property type="term" value="P:DNA integration"/>
    <property type="evidence" value="ECO:0007669"/>
    <property type="project" value="InterPro"/>
</dbReference>
<dbReference type="EMBL" id="JARK01001473">
    <property type="protein sequence ID" value="EYB97787.1"/>
    <property type="molecule type" value="Genomic_DNA"/>
</dbReference>
<evidence type="ECO:0000256" key="2">
    <source>
        <dbReference type="SAM" id="MobiDB-lite"/>
    </source>
</evidence>
<gene>
    <name evidence="4" type="primary">Acey_s0137.g2022</name>
    <name evidence="4" type="ORF">Y032_0137g2022</name>
</gene>
<protein>
    <recommendedName>
        <fullName evidence="3">Integrase catalytic domain-containing protein</fullName>
    </recommendedName>
</protein>
<accession>A0A016T520</accession>
<sequence length="727" mass="83104">MKDCTTTSFLNGMRRFMSRRGVPESITCDNSPTFTLAEAILADSHHDTTGEDIETFMSKADIRWQKITPYAPWQGGFYERLIKDVKRSLLKGLGRKVVDEDSLTTILTEIEACLNERPLTYQETELDEMTPLRPIDFLQNHLNITYQIDPCQDERDDPSFLPAAELAQLRTKKEAEAALKSSCAMVDKFWKIWNEAYLTSLREHHKRYMAQGRSSQVTPFRGQVVLLQDPVRPRNTWKMGRITALETSCDGQVRQVLLRLPSGNIVKRPINVLMPFKLGQTVDNSPPPSPPPLLPPEQFLQVTTHTNSTRPKRSRQANYPYDSKEYEINTIGIEVNENSPAPQKEHSGMNAKQAAIRLLESLNEKTRSLFEEKEVQRRIDVLYDEISISLKDIDVMKDRFEEIRKQLAAADTQPEENKEIYDDLNEIAKDISVTRERMVSNHHLGEILWEVYDILVKSGAATMSSKNQFEAKPRRSRRDNSRVTNSAILLREINHLDEFLRVLGKTKIDYFVETPKDDLIGERLSHMERILEGMAAPGHDEVEVKELTARTRNIEKIVYNKLVKAVDLATKETTSKIAARLEEKIDKLGQSLNSKLEEIEKKLEKHVELILEAQINTIVQLKKKDDELEIHSIRFSDDEHGKQSRVVHYSETAVNTDGRRTLTIVRDYDAHAAPPECVGEPTPYTRMTAARRSNGGRSTRQPLISRATVQSEDAAGPEVKKARQSRL</sequence>
<dbReference type="SUPFAM" id="SSF53098">
    <property type="entry name" value="Ribonuclease H-like"/>
    <property type="match status" value="1"/>
</dbReference>
<evidence type="ECO:0000313" key="4">
    <source>
        <dbReference type="EMBL" id="EYB97787.1"/>
    </source>
</evidence>
<dbReference type="Proteomes" id="UP000024635">
    <property type="component" value="Unassembled WGS sequence"/>
</dbReference>
<dbReference type="GO" id="GO:0003676">
    <property type="term" value="F:nucleic acid binding"/>
    <property type="evidence" value="ECO:0007669"/>
    <property type="project" value="InterPro"/>
</dbReference>
<dbReference type="InterPro" id="IPR036397">
    <property type="entry name" value="RNaseH_sf"/>
</dbReference>
<dbReference type="AlphaFoldDB" id="A0A016T520"/>
<keyword evidence="5" id="KW-1185">Reference proteome</keyword>
<evidence type="ECO:0000313" key="5">
    <source>
        <dbReference type="Proteomes" id="UP000024635"/>
    </source>
</evidence>